<evidence type="ECO:0000313" key="2">
    <source>
        <dbReference type="EMBL" id="KHJ54522.1"/>
    </source>
</evidence>
<dbReference type="Proteomes" id="UP000030826">
    <property type="component" value="Unassembled WGS sequence"/>
</dbReference>
<name>A0A0B1Q6I5_9HYPH</name>
<sequence>MVQDDDEQADDDDDDVPITAVEAREALERLIKDPTFTATDRNRRFLRYVVEETLMGRGSTIKAYSIATEVFGRDTSFDPSADPIVRIEATRLRGCLEQYYRRREVDAAIQIAIPKGRYVPIFSRAAAGHRSLVDTSGEPRQGVKSRLIPNAVAGINVRRISIVVALLFAAFVANYLAWPRSPAAAISTKPSVRLVVDMPGDDDRNALSTRDRLTVALSRFQTLRLIQEDATTLDSVEYGRSAASEEYRIHLKLVTHKSGQGVWWQLVNVASGEVVDSDFAGTGGGENALSDSTIGAVANQIAGLSGAIVADQLTRELKAPTLGYGCVLRSGVALRHSGVIDPQAIRQCLDETLQLTPNDPDAMSMLALWKLGLDRHDVQRATAADTLAIARRATTLAPTSDRAALALMLARFWNGQIEAAFVAGRRAMELNPHNSFVAAKLGAILFVSGREREGMNYIRLAESQSGEANPEVPFVKALDFYRNQRFAEALHCLEEMDDPYLFAYGFLRYATLGQLGRVDDVEYLLQRRGTRREELERIFYSAMVREQIARPIVEDLRAGLVKAGWTIPEVK</sequence>
<reference evidence="2 3" key="1">
    <citation type="submission" date="2014-09" db="EMBL/GenBank/DDBJ databases">
        <title>Isolation and characterization of Aurantimonas altamirensis ON-56566 from clinical sample following a dog bite.</title>
        <authorList>
            <person name="Eshaghi A."/>
            <person name="Li A."/>
            <person name="Shahinas D."/>
            <person name="Bahn P."/>
            <person name="Kus J.V."/>
            <person name="Patel S.N."/>
        </authorList>
    </citation>
    <scope>NUCLEOTIDE SEQUENCE [LARGE SCALE GENOMIC DNA]</scope>
    <source>
        <strain evidence="2 3">ON-56566</strain>
    </source>
</reference>
<gene>
    <name evidence="2" type="ORF">LA66_13885</name>
</gene>
<accession>A0A0B1Q6I5</accession>
<feature type="transmembrane region" description="Helical" evidence="1">
    <location>
        <begin position="160"/>
        <end position="178"/>
    </location>
</feature>
<dbReference type="STRING" id="370622.LA66_13885"/>
<dbReference type="RefSeq" id="WP_039194139.1">
    <property type="nucleotide sequence ID" value="NZ_JRFJ01000003.1"/>
</dbReference>
<dbReference type="InterPro" id="IPR011990">
    <property type="entry name" value="TPR-like_helical_dom_sf"/>
</dbReference>
<protein>
    <recommendedName>
        <fullName evidence="4">Adenylate cyclase</fullName>
    </recommendedName>
</protein>
<evidence type="ECO:0000256" key="1">
    <source>
        <dbReference type="SAM" id="Phobius"/>
    </source>
</evidence>
<dbReference type="AlphaFoldDB" id="A0A0B1Q6I5"/>
<comment type="caution">
    <text evidence="2">The sequence shown here is derived from an EMBL/GenBank/DDBJ whole genome shotgun (WGS) entry which is preliminary data.</text>
</comment>
<dbReference type="OrthoDB" id="100177at2"/>
<proteinExistence type="predicted"/>
<keyword evidence="1" id="KW-0812">Transmembrane</keyword>
<dbReference type="EMBL" id="JRFJ01000003">
    <property type="protein sequence ID" value="KHJ54522.1"/>
    <property type="molecule type" value="Genomic_DNA"/>
</dbReference>
<keyword evidence="1" id="KW-0472">Membrane</keyword>
<keyword evidence="1" id="KW-1133">Transmembrane helix</keyword>
<organism evidence="2 3">
    <name type="scientific">Aureimonas altamirensis</name>
    <dbReference type="NCBI Taxonomy" id="370622"/>
    <lineage>
        <taxon>Bacteria</taxon>
        <taxon>Pseudomonadati</taxon>
        <taxon>Pseudomonadota</taxon>
        <taxon>Alphaproteobacteria</taxon>
        <taxon>Hyphomicrobiales</taxon>
        <taxon>Aurantimonadaceae</taxon>
        <taxon>Aureimonas</taxon>
    </lineage>
</organism>
<dbReference type="Gene3D" id="1.25.40.10">
    <property type="entry name" value="Tetratricopeptide repeat domain"/>
    <property type="match status" value="1"/>
</dbReference>
<evidence type="ECO:0000313" key="3">
    <source>
        <dbReference type="Proteomes" id="UP000030826"/>
    </source>
</evidence>
<evidence type="ECO:0008006" key="4">
    <source>
        <dbReference type="Google" id="ProtNLM"/>
    </source>
</evidence>
<dbReference type="SUPFAM" id="SSF48452">
    <property type="entry name" value="TPR-like"/>
    <property type="match status" value="1"/>
</dbReference>